<dbReference type="GO" id="GO:0005886">
    <property type="term" value="C:plasma membrane"/>
    <property type="evidence" value="ECO:0007669"/>
    <property type="project" value="UniProtKB-SubCell"/>
</dbReference>
<dbReference type="EMBL" id="OVEO01000002">
    <property type="protein sequence ID" value="SPQ94479.1"/>
    <property type="molecule type" value="Genomic_DNA"/>
</dbReference>
<keyword evidence="5 9" id="KW-0732">Signal</keyword>
<reference evidence="11 12" key="1">
    <citation type="submission" date="2018-03" db="EMBL/GenBank/DDBJ databases">
        <authorList>
            <person name="Fogelqvist J."/>
        </authorList>
    </citation>
    <scope>NUCLEOTIDE SEQUENCE [LARGE SCALE GENOMIC DNA]</scope>
</reference>
<keyword evidence="7" id="KW-0472">Membrane</keyword>
<dbReference type="PROSITE" id="PS50259">
    <property type="entry name" value="G_PROTEIN_RECEP_F3_4"/>
    <property type="match status" value="1"/>
</dbReference>
<evidence type="ECO:0000256" key="4">
    <source>
        <dbReference type="ARBA" id="ARBA00022692"/>
    </source>
</evidence>
<evidence type="ECO:0000256" key="8">
    <source>
        <dbReference type="ARBA" id="ARBA00023288"/>
    </source>
</evidence>
<dbReference type="InterPro" id="IPR006652">
    <property type="entry name" value="Kelch_1"/>
</dbReference>
<keyword evidence="8" id="KW-0449">Lipoprotein</keyword>
<dbReference type="Pfam" id="PF24681">
    <property type="entry name" value="Kelch_KLHDC2_KLHL20_DRC7"/>
    <property type="match status" value="1"/>
</dbReference>
<organism evidence="11 12">
    <name type="scientific">Plasmodiophora brassicae</name>
    <name type="common">Clubroot disease agent</name>
    <dbReference type="NCBI Taxonomy" id="37360"/>
    <lineage>
        <taxon>Eukaryota</taxon>
        <taxon>Sar</taxon>
        <taxon>Rhizaria</taxon>
        <taxon>Endomyxa</taxon>
        <taxon>Phytomyxea</taxon>
        <taxon>Plasmodiophorida</taxon>
        <taxon>Plasmodiophoridae</taxon>
        <taxon>Plasmodiophora</taxon>
    </lineage>
</organism>
<evidence type="ECO:0000256" key="2">
    <source>
        <dbReference type="ARBA" id="ARBA00004236"/>
    </source>
</evidence>
<dbReference type="InterPro" id="IPR003760">
    <property type="entry name" value="PnrA-like"/>
</dbReference>
<dbReference type="CDD" id="cd06354">
    <property type="entry name" value="PBP1_PrnA-like"/>
    <property type="match status" value="1"/>
</dbReference>
<comment type="subcellular location">
    <subcellularLocation>
        <location evidence="2">Cell membrane</location>
    </subcellularLocation>
    <subcellularLocation>
        <location evidence="1">Membrane</location>
        <topology evidence="1">Multi-pass membrane protein</topology>
    </subcellularLocation>
</comment>
<evidence type="ECO:0000256" key="6">
    <source>
        <dbReference type="ARBA" id="ARBA00022989"/>
    </source>
</evidence>
<keyword evidence="4" id="KW-0812">Transmembrane</keyword>
<keyword evidence="3" id="KW-1003">Cell membrane</keyword>
<dbReference type="AlphaFoldDB" id="A0A3P3Y2S0"/>
<sequence length="1059" mass="112964">MLSWILVFTAIAVPVTHAAPVSVCFVSQQNLIMDGGFMEGVYDGMARVYNEVNDPSKFKYKVVILEAVEQNRYANGDVFVPWEVQPGATDCNFFIFASFTATPMIQALSAAYLNTPGIGMAIVDNVPPGDTIPKNSQGILFRQEQAGYLAGLLAGLVTQTKVVASAGGVPLPPVRGYCNGFKLGVRQTCPTCIILEQYMFDFIGGPYLAPLGRMFADDNADIIFGVGGGAGAVADNYMAIANPNALIIGVDADYYATAFVNSTLKTRVLATALKKVDVSVYVTLKSVLAGTFQGGTNAFFDASNGGVGLSPCHDACSHVPASFATIQSKAISDLATGALTLPLDGNYWLARDLTHVNIMMPVTLYGRAPDPASTCAAVNVSNAWGSYIYQFGDAHRIWSFDVLGDNWSPESSSTLMNVTGVGPAALAESCVASIRSADGSATLAVQYGGNDPTTMTVSGQVNLLLNGRGFADLYLHWQSLNVPPDAAGPGQRWGSACAVTNNVGSPVFYTMGGRGLYQFFGDVWYLNLSGAWTPNKVPPSAAWQQLQTLPDPVKGSPPVRNRHRSVLVGDRSWYVLGGEWNGNALRDAWVLDLNSGQWTALPPMPIALTQFTVVVVSISGRNVLVVQGGRTTDASIPMSTYVYLISSREWVAVPMTYGAGCGPRAGHSAVSEIRPGDQWWITHVGGVQYDPETKQIGSATAPCRVQFDGQALLDKVVTYRYITVTSPANATIVAIAWAVALLGAVGALMLLGMVYRHRDDAIIKASSYAFNLYTLVSLCACFLSCIPYLVPASTTVCALRWWLPTLSIVALLSVIAAKAYRIWKVFFSASIHVVRLPNQKLLIPVAIGLLLAALMLTIVTVADPPVPYLEVTVSGSLVTQTMACPIHAVTAVPVAVAIFLPLLACALVAFQTRHAPSDFNESTHITLGLYGAIFSCVIFPLISMLVPAQPQIYTTLFILGILWCSISFTTAIYFPKATLIWQGKGNVKVQTNTAMTKTATMHFSKPESSTGVTGGGNATASPNAHVTAYLAFLEKRLAENKIDISDGKQLAKAAGMTRV</sequence>
<dbReference type="InterPro" id="IPR050957">
    <property type="entry name" value="BMP_lipoprotein"/>
</dbReference>
<dbReference type="SMART" id="SM00612">
    <property type="entry name" value="Kelch"/>
    <property type="match status" value="1"/>
</dbReference>
<dbReference type="GO" id="GO:0004930">
    <property type="term" value="F:G protein-coupled receptor activity"/>
    <property type="evidence" value="ECO:0007669"/>
    <property type="project" value="InterPro"/>
</dbReference>
<evidence type="ECO:0000256" key="3">
    <source>
        <dbReference type="ARBA" id="ARBA00022475"/>
    </source>
</evidence>
<accession>A0A3P3Y2S0</accession>
<name>A0A3P3Y2S0_PLABS</name>
<evidence type="ECO:0000313" key="12">
    <source>
        <dbReference type="Proteomes" id="UP000290189"/>
    </source>
</evidence>
<dbReference type="InterPro" id="IPR015915">
    <property type="entry name" value="Kelch-typ_b-propeller"/>
</dbReference>
<feature type="chain" id="PRO_5018186504" description="G-protein coupled receptors family 3 profile domain-containing protein" evidence="9">
    <location>
        <begin position="19"/>
        <end position="1059"/>
    </location>
</feature>
<feature type="domain" description="G-protein coupled receptors family 3 profile" evidence="10">
    <location>
        <begin position="732"/>
        <end position="980"/>
    </location>
</feature>
<dbReference type="InterPro" id="IPR017978">
    <property type="entry name" value="GPCR_3_C"/>
</dbReference>
<evidence type="ECO:0000256" key="7">
    <source>
        <dbReference type="ARBA" id="ARBA00023136"/>
    </source>
</evidence>
<dbReference type="Gene3D" id="2.120.10.80">
    <property type="entry name" value="Kelch-type beta propeller"/>
    <property type="match status" value="1"/>
</dbReference>
<proteinExistence type="predicted"/>
<dbReference type="Gene3D" id="3.40.50.2300">
    <property type="match status" value="2"/>
</dbReference>
<keyword evidence="6" id="KW-1133">Transmembrane helix</keyword>
<evidence type="ECO:0000256" key="1">
    <source>
        <dbReference type="ARBA" id="ARBA00004141"/>
    </source>
</evidence>
<evidence type="ECO:0000259" key="10">
    <source>
        <dbReference type="PROSITE" id="PS50259"/>
    </source>
</evidence>
<evidence type="ECO:0000256" key="5">
    <source>
        <dbReference type="ARBA" id="ARBA00022729"/>
    </source>
</evidence>
<gene>
    <name evidence="11" type="ORF">PLBR_LOCUS1694</name>
</gene>
<dbReference type="SUPFAM" id="SSF117281">
    <property type="entry name" value="Kelch motif"/>
    <property type="match status" value="1"/>
</dbReference>
<dbReference type="Pfam" id="PF00003">
    <property type="entry name" value="7tm_3"/>
    <property type="match status" value="1"/>
</dbReference>
<dbReference type="PANTHER" id="PTHR34296">
    <property type="entry name" value="TRANSCRIPTIONAL ACTIVATOR PROTEIN MED"/>
    <property type="match status" value="1"/>
</dbReference>
<feature type="signal peptide" evidence="9">
    <location>
        <begin position="1"/>
        <end position="18"/>
    </location>
</feature>
<dbReference type="Pfam" id="PF02608">
    <property type="entry name" value="Bmp"/>
    <property type="match status" value="1"/>
</dbReference>
<keyword evidence="11" id="KW-0496">Mitochondrion</keyword>
<protein>
    <recommendedName>
        <fullName evidence="10">G-protein coupled receptors family 3 profile domain-containing protein</fullName>
    </recommendedName>
</protein>
<geneLocation type="mitochondrion" evidence="11"/>
<evidence type="ECO:0000313" key="11">
    <source>
        <dbReference type="EMBL" id="SPQ94479.1"/>
    </source>
</evidence>
<evidence type="ECO:0000256" key="9">
    <source>
        <dbReference type="SAM" id="SignalP"/>
    </source>
</evidence>
<dbReference type="PANTHER" id="PTHR34296:SF2">
    <property type="entry name" value="ABC TRANSPORTER GUANOSINE-BINDING PROTEIN NUPN"/>
    <property type="match status" value="1"/>
</dbReference>
<dbReference type="Proteomes" id="UP000290189">
    <property type="component" value="Unassembled WGS sequence"/>
</dbReference>